<keyword evidence="9" id="KW-1185">Reference proteome</keyword>
<evidence type="ECO:0000256" key="2">
    <source>
        <dbReference type="ARBA" id="ARBA00022475"/>
    </source>
</evidence>
<keyword evidence="4 6" id="KW-1133">Transmembrane helix</keyword>
<evidence type="ECO:0000256" key="5">
    <source>
        <dbReference type="ARBA" id="ARBA00023136"/>
    </source>
</evidence>
<dbReference type="AlphaFoldDB" id="A0A2V2N1I4"/>
<dbReference type="InterPro" id="IPR032818">
    <property type="entry name" value="DedA-like"/>
</dbReference>
<feature type="transmembrane region" description="Helical" evidence="6">
    <location>
        <begin position="175"/>
        <end position="200"/>
    </location>
</feature>
<comment type="caution">
    <text evidence="8">The sequence shown here is derived from an EMBL/GenBank/DDBJ whole genome shotgun (WGS) entry which is preliminary data.</text>
</comment>
<keyword evidence="3 6" id="KW-0812">Transmembrane</keyword>
<evidence type="ECO:0000259" key="7">
    <source>
        <dbReference type="Pfam" id="PF09335"/>
    </source>
</evidence>
<keyword evidence="5 6" id="KW-0472">Membrane</keyword>
<feature type="transmembrane region" description="Helical" evidence="6">
    <location>
        <begin position="206"/>
        <end position="231"/>
    </location>
</feature>
<evidence type="ECO:0000313" key="9">
    <source>
        <dbReference type="Proteomes" id="UP000245657"/>
    </source>
</evidence>
<organism evidence="8 9">
    <name type="scientific">Methanospirillum lacunae</name>
    <dbReference type="NCBI Taxonomy" id="668570"/>
    <lineage>
        <taxon>Archaea</taxon>
        <taxon>Methanobacteriati</taxon>
        <taxon>Methanobacteriota</taxon>
        <taxon>Stenosarchaea group</taxon>
        <taxon>Methanomicrobia</taxon>
        <taxon>Methanomicrobiales</taxon>
        <taxon>Methanospirillaceae</taxon>
        <taxon>Methanospirillum</taxon>
    </lineage>
</organism>
<gene>
    <name evidence="8" type="ORF">DK846_02280</name>
</gene>
<proteinExistence type="predicted"/>
<reference evidence="8 9" key="1">
    <citation type="submission" date="2018-05" db="EMBL/GenBank/DDBJ databases">
        <title>Draft genome of Methanospirillum lacunae Ki8-1.</title>
        <authorList>
            <person name="Dueholm M.S."/>
            <person name="Nielsen P.H."/>
            <person name="Bakmann L.F."/>
            <person name="Otzen D.E."/>
        </authorList>
    </citation>
    <scope>NUCLEOTIDE SEQUENCE [LARGE SCALE GENOMIC DNA]</scope>
    <source>
        <strain evidence="8 9">Ki8-1</strain>
    </source>
</reference>
<dbReference type="InterPro" id="IPR032816">
    <property type="entry name" value="VTT_dom"/>
</dbReference>
<feature type="domain" description="VTT" evidence="7">
    <location>
        <begin position="67"/>
        <end position="192"/>
    </location>
</feature>
<dbReference type="PANTHER" id="PTHR30353:SF15">
    <property type="entry name" value="INNER MEMBRANE PROTEIN YABI"/>
    <property type="match status" value="1"/>
</dbReference>
<accession>A0A2V2N1I4</accession>
<protein>
    <recommendedName>
        <fullName evidence="7">VTT domain-containing protein</fullName>
    </recommendedName>
</protein>
<sequence>MVKALDLCCSILEMGEHDISSLMLTETLSQLLTGDITNAADTAGPAFYLILFLVILLENGVPPMIWLPGDSLLFLTGMLAAGGFLDISYLFIVYTLAGFFGYELSYRLGYHVGLPFVTRHFSRVVTEKDLKRSGEFYCKWGNTAITIGRFIPILRTVIPFLAGISRMKPNHFTAYNILGAFLWPPLVCGFGYLCAIVPWLAAYRSIIFAGVSILFFLSILGSFALIFYSWIQSRVHRN</sequence>
<feature type="transmembrane region" description="Helical" evidence="6">
    <location>
        <begin position="72"/>
        <end position="97"/>
    </location>
</feature>
<feature type="transmembrane region" description="Helical" evidence="6">
    <location>
        <begin position="46"/>
        <end position="66"/>
    </location>
</feature>
<evidence type="ECO:0000256" key="4">
    <source>
        <dbReference type="ARBA" id="ARBA00022989"/>
    </source>
</evidence>
<dbReference type="GO" id="GO:0005886">
    <property type="term" value="C:plasma membrane"/>
    <property type="evidence" value="ECO:0007669"/>
    <property type="project" value="UniProtKB-SubCell"/>
</dbReference>
<evidence type="ECO:0000256" key="6">
    <source>
        <dbReference type="SAM" id="Phobius"/>
    </source>
</evidence>
<comment type="subcellular location">
    <subcellularLocation>
        <location evidence="1">Cell membrane</location>
        <topology evidence="1">Multi-pass membrane protein</topology>
    </subcellularLocation>
</comment>
<dbReference type="Pfam" id="PF09335">
    <property type="entry name" value="VTT_dom"/>
    <property type="match status" value="1"/>
</dbReference>
<evidence type="ECO:0000256" key="1">
    <source>
        <dbReference type="ARBA" id="ARBA00004651"/>
    </source>
</evidence>
<dbReference type="Proteomes" id="UP000245657">
    <property type="component" value="Unassembled WGS sequence"/>
</dbReference>
<name>A0A2V2N1I4_9EURY</name>
<dbReference type="PANTHER" id="PTHR30353">
    <property type="entry name" value="INNER MEMBRANE PROTEIN DEDA-RELATED"/>
    <property type="match status" value="1"/>
</dbReference>
<keyword evidence="2" id="KW-1003">Cell membrane</keyword>
<evidence type="ECO:0000313" key="8">
    <source>
        <dbReference type="EMBL" id="PWR74012.1"/>
    </source>
</evidence>
<dbReference type="EMBL" id="QGMY01000002">
    <property type="protein sequence ID" value="PWR74012.1"/>
    <property type="molecule type" value="Genomic_DNA"/>
</dbReference>
<evidence type="ECO:0000256" key="3">
    <source>
        <dbReference type="ARBA" id="ARBA00022692"/>
    </source>
</evidence>